<dbReference type="Proteomes" id="UP000005239">
    <property type="component" value="Unassembled WGS sequence"/>
</dbReference>
<reference evidence="1" key="2">
    <citation type="submission" date="2022-06" db="UniProtKB">
        <authorList>
            <consortium name="EnsemblMetazoa"/>
        </authorList>
    </citation>
    <scope>IDENTIFICATION</scope>
    <source>
        <strain evidence="1">PS312</strain>
    </source>
</reference>
<sequence>MAEWCKAPLDIRRVSSSIPRRGQPSLAIPPGVGKLVATSVAKGGVPFRLFPTEPINKGNKQTTTTITTTTLTFASLSSCATTASSSIGFTEQLLHTPPRDAQLQLVQAEALLRRPLGPDVRIRHERAVLADDHTVGGLEEMIMLDKILELSAISCFKQPFNGLTRKLWRAACVGCERTSLRDIGVKRGCSMSDETLIELLLQDLAGQ</sequence>
<gene>
    <name evidence="1" type="primary">WBGene00283618</name>
</gene>
<protein>
    <submittedName>
        <fullName evidence="1">Uncharacterized protein</fullName>
    </submittedName>
</protein>
<name>A0A2A6CEY8_PRIPA</name>
<dbReference type="AlphaFoldDB" id="A0A2A6CEY8"/>
<evidence type="ECO:0000313" key="1">
    <source>
        <dbReference type="EnsemblMetazoa" id="PPA45249.1"/>
    </source>
</evidence>
<organism evidence="1 2">
    <name type="scientific">Pristionchus pacificus</name>
    <name type="common">Parasitic nematode worm</name>
    <dbReference type="NCBI Taxonomy" id="54126"/>
    <lineage>
        <taxon>Eukaryota</taxon>
        <taxon>Metazoa</taxon>
        <taxon>Ecdysozoa</taxon>
        <taxon>Nematoda</taxon>
        <taxon>Chromadorea</taxon>
        <taxon>Rhabditida</taxon>
        <taxon>Rhabditina</taxon>
        <taxon>Diplogasteromorpha</taxon>
        <taxon>Diplogasteroidea</taxon>
        <taxon>Neodiplogasteridae</taxon>
        <taxon>Pristionchus</taxon>
    </lineage>
</organism>
<dbReference type="EnsemblMetazoa" id="PPA45249.1">
    <property type="protein sequence ID" value="PPA45249.1"/>
    <property type="gene ID" value="WBGene00283618"/>
</dbReference>
<accession>A0A8R1Z0T3</accession>
<keyword evidence="2" id="KW-1185">Reference proteome</keyword>
<evidence type="ECO:0000313" key="2">
    <source>
        <dbReference type="Proteomes" id="UP000005239"/>
    </source>
</evidence>
<proteinExistence type="predicted"/>
<accession>A0A2A6CEY8</accession>
<reference evidence="2" key="1">
    <citation type="journal article" date="2008" name="Nat. Genet.">
        <title>The Pristionchus pacificus genome provides a unique perspective on nematode lifestyle and parasitism.</title>
        <authorList>
            <person name="Dieterich C."/>
            <person name="Clifton S.W."/>
            <person name="Schuster L.N."/>
            <person name="Chinwalla A."/>
            <person name="Delehaunty K."/>
            <person name="Dinkelacker I."/>
            <person name="Fulton L."/>
            <person name="Fulton R."/>
            <person name="Godfrey J."/>
            <person name="Minx P."/>
            <person name="Mitreva M."/>
            <person name="Roeseler W."/>
            <person name="Tian H."/>
            <person name="Witte H."/>
            <person name="Yang S.P."/>
            <person name="Wilson R.K."/>
            <person name="Sommer R.J."/>
        </authorList>
    </citation>
    <scope>NUCLEOTIDE SEQUENCE [LARGE SCALE GENOMIC DNA]</scope>
    <source>
        <strain evidence="2">PS312</strain>
    </source>
</reference>